<keyword evidence="9" id="KW-0234">DNA repair</keyword>
<evidence type="ECO:0000256" key="9">
    <source>
        <dbReference type="ARBA" id="ARBA00023204"/>
    </source>
</evidence>
<comment type="catalytic activity">
    <reaction evidence="14">
        <text>ATP + H2O = ADP + phosphate + H(+)</text>
        <dbReference type="Rhea" id="RHEA:13065"/>
        <dbReference type="ChEBI" id="CHEBI:15377"/>
        <dbReference type="ChEBI" id="CHEBI:15378"/>
        <dbReference type="ChEBI" id="CHEBI:30616"/>
        <dbReference type="ChEBI" id="CHEBI:43474"/>
        <dbReference type="ChEBI" id="CHEBI:456216"/>
        <dbReference type="EC" id="5.6.2.4"/>
    </reaction>
</comment>
<evidence type="ECO:0000256" key="1">
    <source>
        <dbReference type="ARBA" id="ARBA00022722"/>
    </source>
</evidence>
<evidence type="ECO:0000259" key="16">
    <source>
        <dbReference type="PROSITE" id="PS51198"/>
    </source>
</evidence>
<sequence length="1219" mass="131042">MSASANAFFVDEDTRRRQQIASDPQKSVFVSANAGSGKTHVLTERVVRLLLAGVDPSKILCLTFTKAAAAEMSARVFARLGAWATMPDAELAVVLAGFEEGGQAREATLRGARQLFARALETPGGLKIQTIHAFCEAILHQFPLEADVPGHFEVMEEAETGRLLAETRKRLLTGTARMKPDEARELAGAFADALEIAGEWGLDKLLADIAFKRDDLARHLEEAGGLGPAVAALARALDIDEEADESAILGEALPCPHLDPQTCETLRAAALASKSPSDAKFAAKLALLLDETAKPETRFAAYRGTGLDSKGQLRGSLKGLVTKAVAECLPDLLDKVQAAGARAQAIDDRLSTLRLFRASRAALVITDAFERDYAALKRRRGRLDFTDLIAHTADLLLRSEAASWVHYKLDQGIDHILIDEAQDTSPRQWQVMRELASEFFAGEGRHNRRRTLFAVGDEKQSIYSFQGASPHMFDEERRQVQRRADEAGLSFEAIQLNRSFRTVTTVLEAVDRVFADPDNRKGLSSGDEAPVHSAARRDGPGLVELWPPFTAEAQEEPDDWTKPLDVEPQGSPSHRLAARIADQIAAWLGDPIMVKGEERPLTPGDVMVLVRKRSGFGAALAAALRDRHIAVAGTDRLVITDHIAIEDLMALGRVVANFDDDLSLAAVLKSPLFGFSDDELMALALSREGAQPLSLGLRLLSGGDGLARLPAFSPDGDAATALLAKARAAIHRLDELRDRAGFQGVFEFYARILGPEGGRRALVSRLGRDAGEVIDAFLDLALVKEEAGVGGLDAFLAELSESPPTLKRELGHGRGEVRILTVHASKGLEAPVVFLVDPGSAPFSASHGASLMAWHAMPGRHHGAAPGFLWCPTKELRNAAVEELKASEKERAEEEYRRLLYVGMTRAADRLVLCGLAPKSGPNEESWLQRAERALVGEAQTVTNADGETTALRVGAVPTGAKLAPREHHAPQWPALPLSKLAPEILPPRPLSPSLAGAAAEIVPEIGDDAAQTDEKTGTTAETPAPSPVLAAAALPSFAIRRGLAAHRMLELLPDVVPAERFGQAQKILAALAHDLPAAEAEKLTQSVLDVMEDPAFAAIFSSGSRPEVAVTGEVTLRGRTFTVNGTIDRLAVTADKVLIVDFKTNRPPPRTLADVPQSYVVQLALYRALIAPLYPGRAVEAALIFTEAPRLIDVPPERLDAALDGKARSAASRDRGAE</sequence>
<dbReference type="InterPro" id="IPR027417">
    <property type="entry name" value="P-loop_NTPase"/>
</dbReference>
<keyword evidence="1" id="KW-0540">Nuclease</keyword>
<comment type="caution">
    <text evidence="18">The sequence shown here is derived from an EMBL/GenBank/DDBJ whole genome shotgun (WGS) entry which is preliminary data.</text>
</comment>
<dbReference type="InterPro" id="IPR011335">
    <property type="entry name" value="Restrct_endonuc-II-like"/>
</dbReference>
<dbReference type="PANTHER" id="PTHR11070">
    <property type="entry name" value="UVRD / RECB / PCRA DNA HELICASE FAMILY MEMBER"/>
    <property type="match status" value="1"/>
</dbReference>
<gene>
    <name evidence="18" type="primary">addA</name>
    <name evidence="18" type="ORF">J6595_19860</name>
</gene>
<evidence type="ECO:0000256" key="7">
    <source>
        <dbReference type="ARBA" id="ARBA00022840"/>
    </source>
</evidence>
<evidence type="ECO:0000256" key="12">
    <source>
        <dbReference type="ARBA" id="ARBA00034808"/>
    </source>
</evidence>
<reference evidence="18 19" key="1">
    <citation type="submission" date="2021-04" db="EMBL/GenBank/DDBJ databases">
        <title>Whole genome sequence of Jiella sp. KSK16Y-1.</title>
        <authorList>
            <person name="Tuo L."/>
        </authorList>
    </citation>
    <scope>NUCLEOTIDE SEQUENCE [LARGE SCALE GENOMIC DNA]</scope>
    <source>
        <strain evidence="18 19">KSK16Y-1</strain>
    </source>
</reference>
<organism evidence="18 19">
    <name type="scientific">Jiella mangrovi</name>
    <dbReference type="NCBI Taxonomy" id="2821407"/>
    <lineage>
        <taxon>Bacteria</taxon>
        <taxon>Pseudomonadati</taxon>
        <taxon>Pseudomonadota</taxon>
        <taxon>Alphaproteobacteria</taxon>
        <taxon>Hyphomicrobiales</taxon>
        <taxon>Aurantimonadaceae</taxon>
        <taxon>Jiella</taxon>
    </lineage>
</organism>
<keyword evidence="2 15" id="KW-0547">Nucleotide-binding</keyword>
<dbReference type="InterPro" id="IPR011604">
    <property type="entry name" value="PDDEXK-like_dom_sf"/>
</dbReference>
<evidence type="ECO:0000256" key="5">
    <source>
        <dbReference type="ARBA" id="ARBA00022806"/>
    </source>
</evidence>
<keyword evidence="10" id="KW-0413">Isomerase</keyword>
<proteinExistence type="predicted"/>
<feature type="binding site" evidence="15">
    <location>
        <begin position="32"/>
        <end position="39"/>
    </location>
    <ligand>
        <name>ATP</name>
        <dbReference type="ChEBI" id="CHEBI:30616"/>
    </ligand>
</feature>
<evidence type="ECO:0000256" key="15">
    <source>
        <dbReference type="PROSITE-ProRule" id="PRU00560"/>
    </source>
</evidence>
<dbReference type="Gene3D" id="3.90.320.10">
    <property type="match status" value="1"/>
</dbReference>
<dbReference type="PROSITE" id="PS51198">
    <property type="entry name" value="UVRD_HELICASE_ATP_BIND"/>
    <property type="match status" value="1"/>
</dbReference>
<dbReference type="GO" id="GO:0004386">
    <property type="term" value="F:helicase activity"/>
    <property type="evidence" value="ECO:0007669"/>
    <property type="project" value="UniProtKB-KW"/>
</dbReference>
<keyword evidence="8" id="KW-0238">DNA-binding</keyword>
<protein>
    <recommendedName>
        <fullName evidence="12">DNA 3'-5' helicase</fullName>
        <ecNumber evidence="12">5.6.2.4</ecNumber>
    </recommendedName>
    <alternativeName>
        <fullName evidence="13">DNA 3'-5' helicase II</fullName>
    </alternativeName>
</protein>
<dbReference type="PANTHER" id="PTHR11070:SF2">
    <property type="entry name" value="ATP-DEPENDENT DNA HELICASE SRS2"/>
    <property type="match status" value="1"/>
</dbReference>
<dbReference type="InterPro" id="IPR000212">
    <property type="entry name" value="DNA_helicase_UvrD/REP"/>
</dbReference>
<dbReference type="Pfam" id="PF12705">
    <property type="entry name" value="PDDEXK_1"/>
    <property type="match status" value="1"/>
</dbReference>
<dbReference type="Proteomes" id="UP000678276">
    <property type="component" value="Unassembled WGS sequence"/>
</dbReference>
<keyword evidence="19" id="KW-1185">Reference proteome</keyword>
<evidence type="ECO:0000313" key="18">
    <source>
        <dbReference type="EMBL" id="MBP0617840.1"/>
    </source>
</evidence>
<dbReference type="Gene3D" id="3.40.50.300">
    <property type="entry name" value="P-loop containing nucleotide triphosphate hydrolases"/>
    <property type="match status" value="4"/>
</dbReference>
<dbReference type="Pfam" id="PF13361">
    <property type="entry name" value="UvrD_C"/>
    <property type="match status" value="1"/>
</dbReference>
<accession>A0ABS4BNY1</accession>
<dbReference type="PROSITE" id="PS51217">
    <property type="entry name" value="UVRD_HELICASE_CTER"/>
    <property type="match status" value="1"/>
</dbReference>
<dbReference type="InterPro" id="IPR014017">
    <property type="entry name" value="DNA_helicase_UvrD-like_C"/>
</dbReference>
<keyword evidence="7 15" id="KW-0067">ATP-binding</keyword>
<feature type="domain" description="UvrD-like helicase ATP-binding" evidence="16">
    <location>
        <begin position="11"/>
        <end position="503"/>
    </location>
</feature>
<evidence type="ECO:0000256" key="3">
    <source>
        <dbReference type="ARBA" id="ARBA00022763"/>
    </source>
</evidence>
<dbReference type="SUPFAM" id="SSF52980">
    <property type="entry name" value="Restriction endonuclease-like"/>
    <property type="match status" value="1"/>
</dbReference>
<dbReference type="InterPro" id="IPR038726">
    <property type="entry name" value="PDDEXK_AddAB-type"/>
</dbReference>
<dbReference type="Pfam" id="PF00580">
    <property type="entry name" value="UvrD-helicase"/>
    <property type="match status" value="1"/>
</dbReference>
<dbReference type="Gene3D" id="1.10.486.10">
    <property type="entry name" value="PCRA, domain 4"/>
    <property type="match status" value="1"/>
</dbReference>
<evidence type="ECO:0000256" key="13">
    <source>
        <dbReference type="ARBA" id="ARBA00034923"/>
    </source>
</evidence>
<evidence type="ECO:0000256" key="6">
    <source>
        <dbReference type="ARBA" id="ARBA00022839"/>
    </source>
</evidence>
<evidence type="ECO:0000259" key="17">
    <source>
        <dbReference type="PROSITE" id="PS51217"/>
    </source>
</evidence>
<dbReference type="NCBIfam" id="TIGR02784">
    <property type="entry name" value="addA_alphas"/>
    <property type="match status" value="1"/>
</dbReference>
<dbReference type="InterPro" id="IPR014016">
    <property type="entry name" value="UvrD-like_ATP-bd"/>
</dbReference>
<dbReference type="SUPFAM" id="SSF52540">
    <property type="entry name" value="P-loop containing nucleoside triphosphate hydrolases"/>
    <property type="match status" value="1"/>
</dbReference>
<feature type="domain" description="UvrD-like helicase C-terminal" evidence="17">
    <location>
        <begin position="533"/>
        <end position="827"/>
    </location>
</feature>
<dbReference type="EMBL" id="JAGJCF010000021">
    <property type="protein sequence ID" value="MBP0617840.1"/>
    <property type="molecule type" value="Genomic_DNA"/>
</dbReference>
<keyword evidence="6" id="KW-0269">Exonuclease</keyword>
<evidence type="ECO:0000256" key="10">
    <source>
        <dbReference type="ARBA" id="ARBA00023235"/>
    </source>
</evidence>
<dbReference type="EC" id="5.6.2.4" evidence="12"/>
<evidence type="ECO:0000256" key="2">
    <source>
        <dbReference type="ARBA" id="ARBA00022741"/>
    </source>
</evidence>
<comment type="catalytic activity">
    <reaction evidence="11">
        <text>Couples ATP hydrolysis with the unwinding of duplex DNA by translocating in the 3'-5' direction.</text>
        <dbReference type="EC" id="5.6.2.4"/>
    </reaction>
</comment>
<name>A0ABS4BNY1_9HYPH</name>
<dbReference type="RefSeq" id="WP_209597010.1">
    <property type="nucleotide sequence ID" value="NZ_JAGJCF010000021.1"/>
</dbReference>
<evidence type="ECO:0000256" key="14">
    <source>
        <dbReference type="ARBA" id="ARBA00048988"/>
    </source>
</evidence>
<dbReference type="InterPro" id="IPR014151">
    <property type="entry name" value="DNA_helicase_AddA"/>
</dbReference>
<keyword evidence="4 15" id="KW-0378">Hydrolase</keyword>
<evidence type="ECO:0000313" key="19">
    <source>
        <dbReference type="Proteomes" id="UP000678276"/>
    </source>
</evidence>
<evidence type="ECO:0000256" key="11">
    <source>
        <dbReference type="ARBA" id="ARBA00034617"/>
    </source>
</evidence>
<evidence type="ECO:0000256" key="4">
    <source>
        <dbReference type="ARBA" id="ARBA00022801"/>
    </source>
</evidence>
<keyword evidence="5 15" id="KW-0347">Helicase</keyword>
<evidence type="ECO:0000256" key="8">
    <source>
        <dbReference type="ARBA" id="ARBA00023125"/>
    </source>
</evidence>
<keyword evidence="3" id="KW-0227">DNA damage</keyword>